<organism evidence="2 3">
    <name type="scientific">Chelonia mydas</name>
    <name type="common">Green sea-turtle</name>
    <name type="synonym">Chelonia agassizi</name>
    <dbReference type="NCBI Taxonomy" id="8469"/>
    <lineage>
        <taxon>Eukaryota</taxon>
        <taxon>Metazoa</taxon>
        <taxon>Chordata</taxon>
        <taxon>Craniata</taxon>
        <taxon>Vertebrata</taxon>
        <taxon>Euteleostomi</taxon>
        <taxon>Archelosauria</taxon>
        <taxon>Testudinata</taxon>
        <taxon>Testudines</taxon>
        <taxon>Cryptodira</taxon>
        <taxon>Durocryptodira</taxon>
        <taxon>Americhelydia</taxon>
        <taxon>Chelonioidea</taxon>
        <taxon>Cheloniidae</taxon>
        <taxon>Chelonia</taxon>
    </lineage>
</organism>
<accession>M7BWM5</accession>
<dbReference type="AlphaFoldDB" id="M7BWM5"/>
<proteinExistence type="predicted"/>
<feature type="compositionally biased region" description="Polar residues" evidence="1">
    <location>
        <begin position="81"/>
        <end position="96"/>
    </location>
</feature>
<dbReference type="eggNOG" id="ENOG502S2T8">
    <property type="taxonomic scope" value="Eukaryota"/>
</dbReference>
<feature type="region of interest" description="Disordered" evidence="1">
    <location>
        <begin position="77"/>
        <end position="96"/>
    </location>
</feature>
<dbReference type="InterPro" id="IPR020339">
    <property type="entry name" value="C20orf85-like"/>
</dbReference>
<dbReference type="Proteomes" id="UP000031443">
    <property type="component" value="Unassembled WGS sequence"/>
</dbReference>
<name>M7BWM5_CHEMY</name>
<reference evidence="3" key="1">
    <citation type="journal article" date="2013" name="Nat. Genet.">
        <title>The draft genomes of soft-shell turtle and green sea turtle yield insights into the development and evolution of the turtle-specific body plan.</title>
        <authorList>
            <person name="Wang Z."/>
            <person name="Pascual-Anaya J."/>
            <person name="Zadissa A."/>
            <person name="Li W."/>
            <person name="Niimura Y."/>
            <person name="Huang Z."/>
            <person name="Li C."/>
            <person name="White S."/>
            <person name="Xiong Z."/>
            <person name="Fang D."/>
            <person name="Wang B."/>
            <person name="Ming Y."/>
            <person name="Chen Y."/>
            <person name="Zheng Y."/>
            <person name="Kuraku S."/>
            <person name="Pignatelli M."/>
            <person name="Herrero J."/>
            <person name="Beal K."/>
            <person name="Nozawa M."/>
            <person name="Li Q."/>
            <person name="Wang J."/>
            <person name="Zhang H."/>
            <person name="Yu L."/>
            <person name="Shigenobu S."/>
            <person name="Wang J."/>
            <person name="Liu J."/>
            <person name="Flicek P."/>
            <person name="Searle S."/>
            <person name="Wang J."/>
            <person name="Kuratani S."/>
            <person name="Yin Y."/>
            <person name="Aken B."/>
            <person name="Zhang G."/>
            <person name="Irie N."/>
        </authorList>
    </citation>
    <scope>NUCLEOTIDE SEQUENCE [LARGE SCALE GENOMIC DNA]</scope>
</reference>
<evidence type="ECO:0000256" key="1">
    <source>
        <dbReference type="SAM" id="MobiDB-lite"/>
    </source>
</evidence>
<dbReference type="Pfam" id="PF14945">
    <property type="entry name" value="LLC1"/>
    <property type="match status" value="1"/>
</dbReference>
<evidence type="ECO:0000313" key="3">
    <source>
        <dbReference type="Proteomes" id="UP000031443"/>
    </source>
</evidence>
<dbReference type="PANTHER" id="PTHR31909:SF2">
    <property type="entry name" value="RIKEN CDNA 2410004P03 GENE"/>
    <property type="match status" value="1"/>
</dbReference>
<protein>
    <submittedName>
        <fullName evidence="2">Uncharacterized protein</fullName>
    </submittedName>
</protein>
<dbReference type="EMBL" id="KB540130">
    <property type="protein sequence ID" value="EMP32517.1"/>
    <property type="molecule type" value="Genomic_DNA"/>
</dbReference>
<sequence length="125" mass="14379">MDIRAASIIGMIGEIGKGAFASNHNADVFETQELIHFLKLTLLNFQPIRYQNWGFMKDYDPMGKKKEREQLPEYMPVFSDNVPNTTNQTIGSRMNTETGKTLVNMDYFLSSGRQKKKLDHEFQPS</sequence>
<gene>
    <name evidence="2" type="ORF">UY3_10334</name>
</gene>
<keyword evidence="3" id="KW-1185">Reference proteome</keyword>
<evidence type="ECO:0000313" key="2">
    <source>
        <dbReference type="EMBL" id="EMP32517.1"/>
    </source>
</evidence>
<dbReference type="PANTHER" id="PTHR31909">
    <property type="entry name" value="CHROMOSOME 20 ORF85 FAMILY MEMBER"/>
    <property type="match status" value="1"/>
</dbReference>